<comment type="subunit">
    <text evidence="10">Homodimer. Forms a heterotrimer with a catalytic subunit PAN2 to form the poly(A)-nuclease (PAN) deadenylation complex. Interacts (via PAM-2 motif) with poly(A)-binding protein PAB1 (via PABC domain), conferring substrate specificity of the enzyme complex.</text>
</comment>
<accession>A0A2I2FD73</accession>
<dbReference type="Pfam" id="PF18101">
    <property type="entry name" value="Pan3_CK"/>
    <property type="match status" value="1"/>
</dbReference>
<protein>
    <recommendedName>
        <fullName evidence="10">PAN2-PAN3 deadenylation complex subunit PAN3</fullName>
    </recommendedName>
    <alternativeName>
        <fullName evidence="10">PAB1P-dependent poly(A)-specific ribonuclease</fullName>
    </alternativeName>
    <alternativeName>
        <fullName evidence="10">Poly(A)-nuclease deadenylation complex subunit 3</fullName>
        <shortName evidence="10">PAN deadenylation complex subunit 3</shortName>
    </alternativeName>
</protein>
<dbReference type="FunFam" id="1.10.287.3700:FF:000001">
    <property type="entry name" value="PAN2-PAN3 deadenylation complex subunit PAN3"/>
    <property type="match status" value="1"/>
</dbReference>
<dbReference type="Proteomes" id="UP000234585">
    <property type="component" value="Unassembled WGS sequence"/>
</dbReference>
<feature type="domain" description="Protein kinase" evidence="13">
    <location>
        <begin position="285"/>
        <end position="568"/>
    </location>
</feature>
<name>A0A2I2FD73_ASPCN</name>
<dbReference type="GO" id="GO:0004672">
    <property type="term" value="F:protein kinase activity"/>
    <property type="evidence" value="ECO:0007669"/>
    <property type="project" value="InterPro"/>
</dbReference>
<keyword evidence="6 11" id="KW-0863">Zinc-finger</keyword>
<evidence type="ECO:0000313" key="15">
    <source>
        <dbReference type="EMBL" id="PLB38544.1"/>
    </source>
</evidence>
<dbReference type="OrthoDB" id="204958at2759"/>
<dbReference type="STRING" id="41067.A0A2I2FD73"/>
<dbReference type="GO" id="GO:0000932">
    <property type="term" value="C:P-body"/>
    <property type="evidence" value="ECO:0007669"/>
    <property type="project" value="TreeGrafter"/>
</dbReference>
<feature type="binding site" evidence="10">
    <location>
        <position position="314"/>
    </location>
    <ligand>
        <name>ATP</name>
        <dbReference type="ChEBI" id="CHEBI:30616"/>
    </ligand>
</feature>
<keyword evidence="16" id="KW-1185">Reference proteome</keyword>
<keyword evidence="8 10" id="KW-0067">ATP-binding</keyword>
<feature type="domain" description="C3H1-type" evidence="14">
    <location>
        <begin position="27"/>
        <end position="56"/>
    </location>
</feature>
<feature type="zinc finger region" description="C3H1-type" evidence="11">
    <location>
        <begin position="27"/>
        <end position="56"/>
    </location>
</feature>
<feature type="coiled-coil region" evidence="10">
    <location>
        <begin position="523"/>
        <end position="561"/>
    </location>
</feature>
<evidence type="ECO:0000256" key="6">
    <source>
        <dbReference type="ARBA" id="ARBA00022771"/>
    </source>
</evidence>
<proteinExistence type="inferred from homology"/>
<evidence type="ECO:0000256" key="5">
    <source>
        <dbReference type="ARBA" id="ARBA00022741"/>
    </source>
</evidence>
<comment type="caution">
    <text evidence="10">Lacks conserved residue(s) required for the propagation of feature annotation.</text>
</comment>
<dbReference type="GO" id="GO:0008143">
    <property type="term" value="F:poly(A) binding"/>
    <property type="evidence" value="ECO:0007669"/>
    <property type="project" value="TreeGrafter"/>
</dbReference>
<feature type="region of interest" description="Disordered" evidence="12">
    <location>
        <begin position="106"/>
        <end position="134"/>
    </location>
</feature>
<organism evidence="15 16">
    <name type="scientific">Aspergillus candidus</name>
    <dbReference type="NCBI Taxonomy" id="41067"/>
    <lineage>
        <taxon>Eukaryota</taxon>
        <taxon>Fungi</taxon>
        <taxon>Dikarya</taxon>
        <taxon>Ascomycota</taxon>
        <taxon>Pezizomycotina</taxon>
        <taxon>Eurotiomycetes</taxon>
        <taxon>Eurotiomycetidae</taxon>
        <taxon>Eurotiales</taxon>
        <taxon>Aspergillaceae</taxon>
        <taxon>Aspergillus</taxon>
        <taxon>Aspergillus subgen. Circumdati</taxon>
    </lineage>
</organism>
<dbReference type="Gene3D" id="6.10.250.3160">
    <property type="match status" value="1"/>
</dbReference>
<dbReference type="InterPro" id="IPR011009">
    <property type="entry name" value="Kinase-like_dom_sf"/>
</dbReference>
<evidence type="ECO:0000256" key="2">
    <source>
        <dbReference type="ARBA" id="ARBA00022490"/>
    </source>
</evidence>
<keyword evidence="5 10" id="KW-0547">Nucleotide-binding</keyword>
<feature type="compositionally biased region" description="Polar residues" evidence="12">
    <location>
        <begin position="119"/>
        <end position="134"/>
    </location>
</feature>
<reference evidence="15 16" key="1">
    <citation type="submission" date="2017-12" db="EMBL/GenBank/DDBJ databases">
        <authorList>
            <consortium name="DOE Joint Genome Institute"/>
            <person name="Haridas S."/>
            <person name="Kjaerbolling I."/>
            <person name="Vesth T.C."/>
            <person name="Frisvad J.C."/>
            <person name="Nybo J.L."/>
            <person name="Theobald S."/>
            <person name="Kuo A."/>
            <person name="Bowyer P."/>
            <person name="Matsuda Y."/>
            <person name="Mondo S."/>
            <person name="Lyhne E.K."/>
            <person name="Kogle M.E."/>
            <person name="Clum A."/>
            <person name="Lipzen A."/>
            <person name="Salamov A."/>
            <person name="Ngan C.Y."/>
            <person name="Daum C."/>
            <person name="Chiniquy J."/>
            <person name="Barry K."/>
            <person name="LaButti K."/>
            <person name="Simmons B.A."/>
            <person name="Magnuson J.K."/>
            <person name="Mortensen U.H."/>
            <person name="Larsen T.O."/>
            <person name="Grigoriev I.V."/>
            <person name="Baker S.E."/>
            <person name="Andersen M.R."/>
            <person name="Nordberg H.P."/>
            <person name="Cantor M.N."/>
            <person name="Hua S.X."/>
        </authorList>
    </citation>
    <scope>NUCLEOTIDE SEQUENCE [LARGE SCALE GENOMIC DNA]</scope>
    <source>
        <strain evidence="15 16">CBS 102.13</strain>
    </source>
</reference>
<dbReference type="PANTHER" id="PTHR12272:SF11">
    <property type="entry name" value="PAN2-PAN3 DEADENYLATION COMPLEX SUBUNIT PAN3"/>
    <property type="match status" value="1"/>
</dbReference>
<comment type="subcellular location">
    <subcellularLocation>
        <location evidence="1 10">Cytoplasm</location>
    </subcellularLocation>
</comment>
<dbReference type="PROSITE" id="PS50011">
    <property type="entry name" value="PROTEIN_KINASE_DOM"/>
    <property type="match status" value="1"/>
</dbReference>
<feature type="binding site" evidence="10">
    <location>
        <begin position="422"/>
        <end position="423"/>
    </location>
    <ligand>
        <name>ATP</name>
        <dbReference type="ChEBI" id="CHEBI:30616"/>
    </ligand>
</feature>
<comment type="function">
    <text evidence="10">Regulatory subunit of the poly(A)-nuclease (PAN) deadenylation complex, one of two cytoplasmic mRNA deadenylases involved in mRNA turnover. PAN specifically shortens poly(A) tails of RNA and the activity is stimulated by poly(A)-binding protein PAB1. PAN deadenylation is followed by rapid degradation of the shortened mRNA tails by the CCR4-NOT complex. Deadenylated mRNAs are then degraded by two alternative mechanisms, namely exosome-mediated 3'-5' exonucleolytic degradation, or deadenlyation-dependent mRNA decaping and subsequent 5'-3' exonucleolytic degradation by XRN1. May also be involved in post-transcriptional maturation of mRNA poly(A) tails. PAN3 acts as a positive regulator for PAN activity, recruiting the catalytic subunit PAN2 to mRNA via its interaction with RNA and with PAB1.</text>
</comment>
<evidence type="ECO:0000256" key="4">
    <source>
        <dbReference type="ARBA" id="ARBA00022723"/>
    </source>
</evidence>
<dbReference type="GO" id="GO:0006397">
    <property type="term" value="P:mRNA processing"/>
    <property type="evidence" value="ECO:0007669"/>
    <property type="project" value="UniProtKB-KW"/>
</dbReference>
<dbReference type="Gene3D" id="1.10.287.3700">
    <property type="match status" value="1"/>
</dbReference>
<feature type="region of interest" description="Disordered" evidence="12">
    <location>
        <begin position="1"/>
        <end position="23"/>
    </location>
</feature>
<dbReference type="GO" id="GO:0008270">
    <property type="term" value="F:zinc ion binding"/>
    <property type="evidence" value="ECO:0007669"/>
    <property type="project" value="UniProtKB-KW"/>
</dbReference>
<dbReference type="InterPro" id="IPR030844">
    <property type="entry name" value="PAN3"/>
</dbReference>
<dbReference type="InterPro" id="IPR000719">
    <property type="entry name" value="Prot_kinase_dom"/>
</dbReference>
<comment type="domain">
    <text evidence="10">Contains a pseudokinase domain. The protein kinase domain is predicted to be catalytically inactive because some of the residues important for catalytic activity are substituted and it lacks the equivalent of the binding site for a peptide substrate. However, it has retained an ATP-binding site and ATP-binding is required for mRNA degradation, stimulating the activity of the PAN2 nuclease in vitro. The nucleotide-binding site is juxtaposed to the RNase active site of PAN2 in the complex and may actually bind nucleosides of a poly(A) RNA rather than ATP, feeding the poly(A)-tail to the active site of the deadenylase and thus increasing the efficiency with which this distributive enzyme degrades oligo(A) RNAs.</text>
</comment>
<dbReference type="FunFam" id="1.20.5.5160:FF:000002">
    <property type="entry name" value="PAN2-PAN3 deadenylation complex subunit PAN3"/>
    <property type="match status" value="1"/>
</dbReference>
<dbReference type="GO" id="GO:0031251">
    <property type="term" value="C:PAN complex"/>
    <property type="evidence" value="ECO:0007669"/>
    <property type="project" value="UniProtKB-UniRule"/>
</dbReference>
<dbReference type="SUPFAM" id="SSF56112">
    <property type="entry name" value="Protein kinase-like (PK-like)"/>
    <property type="match status" value="1"/>
</dbReference>
<keyword evidence="7 11" id="KW-0862">Zinc</keyword>
<dbReference type="EMBL" id="KZ559135">
    <property type="protein sequence ID" value="PLB38544.1"/>
    <property type="molecule type" value="Genomic_DNA"/>
</dbReference>
<keyword evidence="4 11" id="KW-0479">Metal-binding</keyword>
<dbReference type="GO" id="GO:0000289">
    <property type="term" value="P:nuclear-transcribed mRNA poly(A) tail shortening"/>
    <property type="evidence" value="ECO:0007669"/>
    <property type="project" value="UniProtKB-UniRule"/>
</dbReference>
<evidence type="ECO:0000256" key="1">
    <source>
        <dbReference type="ARBA" id="ARBA00004496"/>
    </source>
</evidence>
<comment type="domain">
    <text evidence="10">The N-terminal zinc finger binds to poly(A) RNA.</text>
</comment>
<evidence type="ECO:0000259" key="14">
    <source>
        <dbReference type="PROSITE" id="PS50103"/>
    </source>
</evidence>
<dbReference type="AlphaFoldDB" id="A0A2I2FD73"/>
<feature type="binding site" evidence="10">
    <location>
        <begin position="363"/>
        <end position="370"/>
    </location>
    <ligand>
        <name>ATP</name>
        <dbReference type="ChEBI" id="CHEBI:30616"/>
    </ligand>
</feature>
<comment type="similarity">
    <text evidence="10">Belongs to the protein kinase superfamily. PAN3 family.</text>
</comment>
<keyword evidence="9 10" id="KW-0175">Coiled coil</keyword>
<evidence type="ECO:0000256" key="7">
    <source>
        <dbReference type="ARBA" id="ARBA00022833"/>
    </source>
</evidence>
<dbReference type="PROSITE" id="PS50103">
    <property type="entry name" value="ZF_C3H1"/>
    <property type="match status" value="1"/>
</dbReference>
<dbReference type="InterPro" id="IPR000571">
    <property type="entry name" value="Znf_CCCH"/>
</dbReference>
<dbReference type="GO" id="GO:0005524">
    <property type="term" value="F:ATP binding"/>
    <property type="evidence" value="ECO:0007669"/>
    <property type="project" value="UniProtKB-UniRule"/>
</dbReference>
<dbReference type="Gene3D" id="1.20.5.5160">
    <property type="match status" value="1"/>
</dbReference>
<evidence type="ECO:0000256" key="11">
    <source>
        <dbReference type="PROSITE-ProRule" id="PRU00723"/>
    </source>
</evidence>
<evidence type="ECO:0000256" key="10">
    <source>
        <dbReference type="HAMAP-Rule" id="MF_03181"/>
    </source>
</evidence>
<keyword evidence="2 10" id="KW-0963">Cytoplasm</keyword>
<gene>
    <name evidence="10" type="primary">PAN3</name>
    <name evidence="15" type="ORF">BDW47DRAFT_105026</name>
</gene>
<keyword evidence="3 10" id="KW-0507">mRNA processing</keyword>
<dbReference type="HAMAP" id="MF_03181">
    <property type="entry name" value="PAN3"/>
    <property type="match status" value="1"/>
</dbReference>
<dbReference type="FunFam" id="1.10.510.10:FF:000520">
    <property type="entry name" value="PAN2-PAN3 deadenylation complex subunit PAN3"/>
    <property type="match status" value="1"/>
</dbReference>
<evidence type="ECO:0000256" key="12">
    <source>
        <dbReference type="SAM" id="MobiDB-lite"/>
    </source>
</evidence>
<dbReference type="InterPro" id="IPR041332">
    <property type="entry name" value="Pan3_CK"/>
</dbReference>
<feature type="region of interest" description="Knob domain" evidence="10">
    <location>
        <begin position="562"/>
        <end position="658"/>
    </location>
</feature>
<dbReference type="PANTHER" id="PTHR12272">
    <property type="entry name" value="DEADENYLATION COMPLEX SUBUNIT PAN3"/>
    <property type="match status" value="1"/>
</dbReference>
<evidence type="ECO:0000256" key="8">
    <source>
        <dbReference type="ARBA" id="ARBA00022840"/>
    </source>
</evidence>
<dbReference type="Pfam" id="PF25586">
    <property type="entry name" value="zf-CCCH_PAN3"/>
    <property type="match status" value="1"/>
</dbReference>
<comment type="domain">
    <text evidence="10">The pseudokinase domain, the coiled-coil (CC), and C-terminal knob domain (CK) form a structural unit (PKC) that forms an extensive high-affinity interaction surface for PAN2.</text>
</comment>
<evidence type="ECO:0000256" key="3">
    <source>
        <dbReference type="ARBA" id="ARBA00022664"/>
    </source>
</evidence>
<evidence type="ECO:0000256" key="9">
    <source>
        <dbReference type="ARBA" id="ARBA00023054"/>
    </source>
</evidence>
<sequence>MASAGKSALDETRRGTGSPKMKTRVENAKDTLCRNVTIYGRCRFEDKGCAFNHDPNKFNPAYQADRRRLNVESPSFTPSLLSSNGSSSPTLSSASVKKMATISPKAANAAPFQPRGILSRSNSSTPSARQENMTPDWSVAEVQEFVPQGFDTMTTLPGNGNGNVSSTSPFDPFVTASNPLAAASAVGPVQANPFSPDTAAALGGATFFAGQSGFQQPVQYHLYAPIGPHNQNTLGYQRNVHDLFLPNDFREELQKKAAATLQTLPNTQLPAQVDYFHSLVPLDLNHQKNATVFGFPSWVYKAQSSKDGNFYVLRRLEGFRLTNEKAIRSVQAWKRVCSGSVVTIHDAFTSRSFQDSSLIFVTDYHPLSKTLAEQHLGVGTRFQGRPNTHIPEQVLWGYMTQIANGLKAIHSNGLAARIIDPSKILLTGRNRIRLNACSIMDVVQFDAQRPVADLQRQDLVSFGQLIVTLGANTPSVMHNATKAMEHFTRAYSPQLKNSVFWLLSGVQKEQERNIDIFITGISSQLMSTFDSALHMDDQLTSDLSRELENARLVRLMTKLNLVNERPEYEHDRQWSENGERYFLKLFRDYVFHQVDSQGDPVVDLGHVLMCLNKLDAGTDEKMTLISRDEQSCFVVSYKEVKKALESSFQALLKTRRLH</sequence>
<evidence type="ECO:0000313" key="16">
    <source>
        <dbReference type="Proteomes" id="UP000234585"/>
    </source>
</evidence>
<evidence type="ECO:0000259" key="13">
    <source>
        <dbReference type="PROSITE" id="PS50011"/>
    </source>
</evidence>
<dbReference type="Gene3D" id="1.10.510.10">
    <property type="entry name" value="Transferase(Phosphotransferase) domain 1"/>
    <property type="match status" value="1"/>
</dbReference>